<evidence type="ECO:0000256" key="5">
    <source>
        <dbReference type="ARBA" id="ARBA00023137"/>
    </source>
</evidence>
<keyword evidence="2" id="KW-0547">Nucleotide-binding</keyword>
<protein>
    <submittedName>
        <fullName evidence="10">Protein kinase domain-containing protein</fullName>
    </submittedName>
</protein>
<evidence type="ECO:0000256" key="3">
    <source>
        <dbReference type="ARBA" id="ARBA00022777"/>
    </source>
</evidence>
<name>A0A7E4UMB4_PANRE</name>
<evidence type="ECO:0000313" key="9">
    <source>
        <dbReference type="Proteomes" id="UP000492821"/>
    </source>
</evidence>
<reference evidence="10" key="2">
    <citation type="submission" date="2020-10" db="UniProtKB">
        <authorList>
            <consortium name="WormBaseParasite"/>
        </authorList>
    </citation>
    <scope>IDENTIFICATION</scope>
</reference>
<dbReference type="AlphaFoldDB" id="A0A7E4UMB4"/>
<keyword evidence="5" id="KW-0829">Tyrosine-protein kinase</keyword>
<proteinExistence type="predicted"/>
<keyword evidence="3" id="KW-0418">Kinase</keyword>
<dbReference type="GO" id="GO:0005886">
    <property type="term" value="C:plasma membrane"/>
    <property type="evidence" value="ECO:0007669"/>
    <property type="project" value="TreeGrafter"/>
</dbReference>
<organism evidence="9 10">
    <name type="scientific">Panagrellus redivivus</name>
    <name type="common">Microworm</name>
    <dbReference type="NCBI Taxonomy" id="6233"/>
    <lineage>
        <taxon>Eukaryota</taxon>
        <taxon>Metazoa</taxon>
        <taxon>Ecdysozoa</taxon>
        <taxon>Nematoda</taxon>
        <taxon>Chromadorea</taxon>
        <taxon>Rhabditida</taxon>
        <taxon>Tylenchina</taxon>
        <taxon>Panagrolaimomorpha</taxon>
        <taxon>Panagrolaimoidea</taxon>
        <taxon>Panagrolaimidae</taxon>
        <taxon>Panagrellus</taxon>
    </lineage>
</organism>
<dbReference type="InterPro" id="IPR000719">
    <property type="entry name" value="Prot_kinase_dom"/>
</dbReference>
<dbReference type="PANTHER" id="PTHR24416">
    <property type="entry name" value="TYROSINE-PROTEIN KINASE RECEPTOR"/>
    <property type="match status" value="1"/>
</dbReference>
<feature type="transmembrane region" description="Helical" evidence="7">
    <location>
        <begin position="474"/>
        <end position="496"/>
    </location>
</feature>
<dbReference type="Pfam" id="PF07714">
    <property type="entry name" value="PK_Tyr_Ser-Thr"/>
    <property type="match status" value="1"/>
</dbReference>
<dbReference type="GO" id="GO:0043235">
    <property type="term" value="C:receptor complex"/>
    <property type="evidence" value="ECO:0007669"/>
    <property type="project" value="TreeGrafter"/>
</dbReference>
<dbReference type="InterPro" id="IPR008266">
    <property type="entry name" value="Tyr_kinase_AS"/>
</dbReference>
<dbReference type="InterPro" id="IPR001245">
    <property type="entry name" value="Ser-Thr/Tyr_kinase_cat_dom"/>
</dbReference>
<dbReference type="PANTHER" id="PTHR24416:SF488">
    <property type="entry name" value="PROTEIN KINASE DOMAIN-CONTAINING PROTEIN"/>
    <property type="match status" value="1"/>
</dbReference>
<keyword evidence="7" id="KW-0812">Transmembrane</keyword>
<evidence type="ECO:0000256" key="7">
    <source>
        <dbReference type="SAM" id="Phobius"/>
    </source>
</evidence>
<evidence type="ECO:0000256" key="2">
    <source>
        <dbReference type="ARBA" id="ARBA00022741"/>
    </source>
</evidence>
<dbReference type="PROSITE" id="PS00109">
    <property type="entry name" value="PROTEIN_KINASE_TYR"/>
    <property type="match status" value="1"/>
</dbReference>
<dbReference type="GO" id="GO:0005524">
    <property type="term" value="F:ATP binding"/>
    <property type="evidence" value="ECO:0007669"/>
    <property type="project" value="UniProtKB-KW"/>
</dbReference>
<sequence>MVTADGFCASTGALSSKEDLPDDYKCPNDEYSLLPVDPDPYGIFGESNFCHRLYIFDLAKEFTSAEDFADIQFFLFYSIQFCLKDHFGESINFMGLSDNTTQECCSADNCETVIDSMNAQDYYEAYNNGTDLIDNNEAYADYYYDKLSIALKMLNTVPCKFNSIVLITNRIVNIKSHRHNVDDILTWSCSELSIVLVGRQTSLDVLEDQYGYITPNLFVVPDYNCLQNIVNCIPPCNTSSYDYCITEKMDGCTIPTTTKPTTTTTPAPVTEKYPNSFHLLYTLALSSNITQGNYTAILKNLVPPIDDYIKKGNEISVSIVISDTEISPWFTNATELETYVTEAQASSSTFRAHVFDEADKKTTIRLNHAIQHRPVHPHESPPFPQIVLITDFVSMNFIKDYLTTSIGPALAPYQFRLYVTNDEAETYYVDHLNNTDSYFLNLTHLVPIPLVTNHTYQPTDAPTPGNKSISERTVIIIIFGAIGGSLILLCVGSFLYRQKMSWKTKLENIRANHHKHEVQAEMNLDYWELTWDKLLVKSDKLGHGAFGQVLRGKVIGKPPCVDQYYSNLPLRSVAQFENADVAIKMLPKYANEDAKTEFLNEIELMKAIGYHENVVNMLGCVTIGHPIALVLEYCPHRDLLQYVKARKVDVNISHSIEEKINYTKDFLIFAWQIAHGMKFLVTKGIIHRDLAARNVMIDAERNAKIGDFGLCMQTIDRDMSAQQNSLVVSASGRLPIKWLSIETLKNHEFSFKTDIWAFGILLFEMYSFGDIPFADVEPKNLLEHLESGKRPPKPELCSEEMYDIMTKCWREGPMDRPSFEQLLTLFTVFLERTTESYGYLPLLKADQSPIGQRLPLESTGATGPMATEPPSKNASRKRLYSNGSISGLFNALSRRMSATFSKITPTAPPIDPEMPPPTRKNGWMQHYYDAPPINNENDVDYHIYDEVNGRPRSHTTFSVSRASSLNQADPGVEDYKGRPRLRNMAPESIASGSPMNSIRKSLSFSGTKAEYSPKRIFKRFF</sequence>
<dbReference type="InterPro" id="IPR011009">
    <property type="entry name" value="Kinase-like_dom_sf"/>
</dbReference>
<evidence type="ECO:0000256" key="4">
    <source>
        <dbReference type="ARBA" id="ARBA00022840"/>
    </source>
</evidence>
<keyword evidence="7" id="KW-0472">Membrane</keyword>
<dbReference type="PROSITE" id="PS50011">
    <property type="entry name" value="PROTEIN_KINASE_DOM"/>
    <property type="match status" value="1"/>
</dbReference>
<keyword evidence="9" id="KW-1185">Reference proteome</keyword>
<keyword evidence="7" id="KW-1133">Transmembrane helix</keyword>
<evidence type="ECO:0000256" key="6">
    <source>
        <dbReference type="SAM" id="MobiDB-lite"/>
    </source>
</evidence>
<evidence type="ECO:0000313" key="10">
    <source>
        <dbReference type="WBParaSite" id="Pan_g10473.t1"/>
    </source>
</evidence>
<dbReference type="InterPro" id="IPR050122">
    <property type="entry name" value="RTK"/>
</dbReference>
<feature type="region of interest" description="Disordered" evidence="6">
    <location>
        <begin position="959"/>
        <end position="978"/>
    </location>
</feature>
<dbReference type="Proteomes" id="UP000492821">
    <property type="component" value="Unassembled WGS sequence"/>
</dbReference>
<dbReference type="GO" id="GO:0007169">
    <property type="term" value="P:cell surface receptor protein tyrosine kinase signaling pathway"/>
    <property type="evidence" value="ECO:0007669"/>
    <property type="project" value="TreeGrafter"/>
</dbReference>
<dbReference type="PRINTS" id="PR00109">
    <property type="entry name" value="TYRKINASE"/>
</dbReference>
<evidence type="ECO:0000256" key="1">
    <source>
        <dbReference type="ARBA" id="ARBA00022679"/>
    </source>
</evidence>
<dbReference type="GO" id="GO:0004714">
    <property type="term" value="F:transmembrane receptor protein tyrosine kinase activity"/>
    <property type="evidence" value="ECO:0007669"/>
    <property type="project" value="TreeGrafter"/>
</dbReference>
<feature type="domain" description="Protein kinase" evidence="8">
    <location>
        <begin position="535"/>
        <end position="830"/>
    </location>
</feature>
<keyword evidence="1" id="KW-0808">Transferase</keyword>
<evidence type="ECO:0000259" key="8">
    <source>
        <dbReference type="PROSITE" id="PS50011"/>
    </source>
</evidence>
<keyword evidence="4" id="KW-0067">ATP-binding</keyword>
<dbReference type="Gene3D" id="1.10.510.10">
    <property type="entry name" value="Transferase(Phosphotransferase) domain 1"/>
    <property type="match status" value="1"/>
</dbReference>
<feature type="region of interest" description="Disordered" evidence="6">
    <location>
        <begin position="851"/>
        <end position="878"/>
    </location>
</feature>
<dbReference type="InterPro" id="IPR020635">
    <property type="entry name" value="Tyr_kinase_cat_dom"/>
</dbReference>
<dbReference type="SUPFAM" id="SSF56112">
    <property type="entry name" value="Protein kinase-like (PK-like)"/>
    <property type="match status" value="1"/>
</dbReference>
<dbReference type="WBParaSite" id="Pan_g10473.t1">
    <property type="protein sequence ID" value="Pan_g10473.t1"/>
    <property type="gene ID" value="Pan_g10473"/>
</dbReference>
<accession>A0A7E4UMB4</accession>
<dbReference type="Gene3D" id="3.30.200.20">
    <property type="entry name" value="Phosphorylase Kinase, domain 1"/>
    <property type="match status" value="1"/>
</dbReference>
<dbReference type="SMART" id="SM00219">
    <property type="entry name" value="TyrKc"/>
    <property type="match status" value="1"/>
</dbReference>
<dbReference type="FunFam" id="1.10.510.10:FF:000554">
    <property type="entry name" value="Predicted protein"/>
    <property type="match status" value="1"/>
</dbReference>
<dbReference type="CDD" id="cd00192">
    <property type="entry name" value="PTKc"/>
    <property type="match status" value="1"/>
</dbReference>
<reference evidence="9" key="1">
    <citation type="journal article" date="2013" name="Genetics">
        <title>The draft genome and transcriptome of Panagrellus redivivus are shaped by the harsh demands of a free-living lifestyle.</title>
        <authorList>
            <person name="Srinivasan J."/>
            <person name="Dillman A.R."/>
            <person name="Macchietto M.G."/>
            <person name="Heikkinen L."/>
            <person name="Lakso M."/>
            <person name="Fracchia K.M."/>
            <person name="Antoshechkin I."/>
            <person name="Mortazavi A."/>
            <person name="Wong G."/>
            <person name="Sternberg P.W."/>
        </authorList>
    </citation>
    <scope>NUCLEOTIDE SEQUENCE [LARGE SCALE GENOMIC DNA]</scope>
    <source>
        <strain evidence="9">MT8872</strain>
    </source>
</reference>